<dbReference type="InterPro" id="IPR000531">
    <property type="entry name" value="Beta-barrel_TonB"/>
</dbReference>
<organism evidence="16 17">
    <name type="scientific">Asticcacaulis aquaticus</name>
    <dbReference type="NCBI Taxonomy" id="2984212"/>
    <lineage>
        <taxon>Bacteria</taxon>
        <taxon>Pseudomonadati</taxon>
        <taxon>Pseudomonadota</taxon>
        <taxon>Alphaproteobacteria</taxon>
        <taxon>Caulobacterales</taxon>
        <taxon>Caulobacteraceae</taxon>
        <taxon>Asticcacaulis</taxon>
    </lineage>
</organism>
<dbReference type="InterPro" id="IPR036942">
    <property type="entry name" value="Beta-barrel_TonB_sf"/>
</dbReference>
<keyword evidence="13" id="KW-0732">Signal</keyword>
<keyword evidence="9 11" id="KW-0472">Membrane</keyword>
<feature type="domain" description="TonB-dependent receptor plug" evidence="15">
    <location>
        <begin position="58"/>
        <end position="167"/>
    </location>
</feature>
<keyword evidence="5 11" id="KW-0812">Transmembrane</keyword>
<name>A0ABT5HYM0_9CAUL</name>
<keyword evidence="10 11" id="KW-0998">Cell outer membrane</keyword>
<dbReference type="EMBL" id="JAQQKX010000023">
    <property type="protein sequence ID" value="MDC7685180.1"/>
    <property type="molecule type" value="Genomic_DNA"/>
</dbReference>
<dbReference type="InterPro" id="IPR012910">
    <property type="entry name" value="Plug_dom"/>
</dbReference>
<feature type="chain" id="PRO_5045957934" evidence="13">
    <location>
        <begin position="25"/>
        <end position="798"/>
    </location>
</feature>
<evidence type="ECO:0000259" key="14">
    <source>
        <dbReference type="Pfam" id="PF00593"/>
    </source>
</evidence>
<feature type="signal peptide" evidence="13">
    <location>
        <begin position="1"/>
        <end position="24"/>
    </location>
</feature>
<evidence type="ECO:0000256" key="10">
    <source>
        <dbReference type="ARBA" id="ARBA00023237"/>
    </source>
</evidence>
<dbReference type="Proteomes" id="UP001214854">
    <property type="component" value="Unassembled WGS sequence"/>
</dbReference>
<keyword evidence="8 12" id="KW-0798">TonB box</keyword>
<dbReference type="PANTHER" id="PTHR32552:SF81">
    <property type="entry name" value="TONB-DEPENDENT OUTER MEMBRANE RECEPTOR"/>
    <property type="match status" value="1"/>
</dbReference>
<dbReference type="SUPFAM" id="SSF56935">
    <property type="entry name" value="Porins"/>
    <property type="match status" value="1"/>
</dbReference>
<evidence type="ECO:0000256" key="13">
    <source>
        <dbReference type="SAM" id="SignalP"/>
    </source>
</evidence>
<evidence type="ECO:0000256" key="9">
    <source>
        <dbReference type="ARBA" id="ARBA00023136"/>
    </source>
</evidence>
<sequence length="798" mass="87368">MTSSLTTKTLRGLLLAGISSLAFAAPVLAADAPAPVAAASADDATEVVVTARRREEKAQDVPITLTTLSGDLIAKNEQVKLAQDVVGFAPNTNAVATDGRERPRWFVRGVGTNNTDPNGVSPIGVYRDEVYIANFYAQAFPLFDQQRVEVLSGPQGTLWGKNTTGGAISFISKAPSFETGGYARAVTGSFGERGFDGAITGTLIPGKLAGRLSVYQNEDKGWNYNLYAGDVTPASSTAWKLSDRKRVGENDEKAVRAQLLWTPTEDLDILFNYHRRDYEGDQSPGYIQPDLTVAPISNPTYNQGYTSPANPLPYGYSWVADTGRQTIRNDGGFIRVRWNIGDYSLTSITAYEENKLTRWSNGSGSIPLRNNVSRQVTPDRQYSQELRLASPDTGAFSWIAGLYYFKELTGSDSWAGNLNIYTSPASTRNYAQTLTDTITESTAAFVSGTYEFNDKFKLTVGGRLNSETKTYSQSFTVATGTVTFNNESEWWKPSSVNATLNTNSQASLKKTYDSFTFDITPQYAFSDNVLGYFRYATGYLSGGFNSRRNNATTPATLQIREYEPEEITTYEFGLKTQVLDRKLTANVSAFYYDYPSIQVLVILPSTGTNTNTSSTAVGQGYSNAAGWVKGVELTLDYRPNANWHFKGAFGRLASEYTNYPIQSGVNYPRLGLVNATIDPSGGEFTRAPKLTAAVGVDYSRELWSGVELEAGVDYRYLAKQYYNPTLEFDPTLEQKGYGLLSANVALAFGAKGQYRLALTGQNLTDEQYYIHAIAPSNNGSSSKQGKPTSYLLSLSARF</sequence>
<keyword evidence="3 11" id="KW-1134">Transmembrane beta strand</keyword>
<dbReference type="Pfam" id="PF07715">
    <property type="entry name" value="Plug"/>
    <property type="match status" value="1"/>
</dbReference>
<gene>
    <name evidence="16" type="ORF">PQU92_18005</name>
</gene>
<dbReference type="PROSITE" id="PS52016">
    <property type="entry name" value="TONB_DEPENDENT_REC_3"/>
    <property type="match status" value="1"/>
</dbReference>
<comment type="caution">
    <text evidence="16">The sequence shown here is derived from an EMBL/GenBank/DDBJ whole genome shotgun (WGS) entry which is preliminary data.</text>
</comment>
<evidence type="ECO:0000313" key="16">
    <source>
        <dbReference type="EMBL" id="MDC7685180.1"/>
    </source>
</evidence>
<feature type="domain" description="TonB-dependent receptor-like beta-barrel" evidence="14">
    <location>
        <begin position="299"/>
        <end position="763"/>
    </location>
</feature>
<evidence type="ECO:0000256" key="5">
    <source>
        <dbReference type="ARBA" id="ARBA00022692"/>
    </source>
</evidence>
<evidence type="ECO:0000256" key="2">
    <source>
        <dbReference type="ARBA" id="ARBA00022448"/>
    </source>
</evidence>
<dbReference type="RefSeq" id="WP_272749685.1">
    <property type="nucleotide sequence ID" value="NZ_JAQQKX010000023.1"/>
</dbReference>
<evidence type="ECO:0000256" key="11">
    <source>
        <dbReference type="PROSITE-ProRule" id="PRU01360"/>
    </source>
</evidence>
<comment type="subcellular location">
    <subcellularLocation>
        <location evidence="1 11">Cell outer membrane</location>
        <topology evidence="1 11">Multi-pass membrane protein</topology>
    </subcellularLocation>
</comment>
<evidence type="ECO:0000256" key="6">
    <source>
        <dbReference type="ARBA" id="ARBA00023004"/>
    </source>
</evidence>
<keyword evidence="7" id="KW-0406">Ion transport</keyword>
<proteinExistence type="inferred from homology"/>
<evidence type="ECO:0000256" key="8">
    <source>
        <dbReference type="ARBA" id="ARBA00023077"/>
    </source>
</evidence>
<evidence type="ECO:0000256" key="1">
    <source>
        <dbReference type="ARBA" id="ARBA00004571"/>
    </source>
</evidence>
<evidence type="ECO:0000256" key="7">
    <source>
        <dbReference type="ARBA" id="ARBA00023065"/>
    </source>
</evidence>
<evidence type="ECO:0000256" key="3">
    <source>
        <dbReference type="ARBA" id="ARBA00022452"/>
    </source>
</evidence>
<keyword evidence="16" id="KW-0675">Receptor</keyword>
<dbReference type="Pfam" id="PF00593">
    <property type="entry name" value="TonB_dep_Rec_b-barrel"/>
    <property type="match status" value="1"/>
</dbReference>
<evidence type="ECO:0000256" key="12">
    <source>
        <dbReference type="RuleBase" id="RU003357"/>
    </source>
</evidence>
<keyword evidence="2 11" id="KW-0813">Transport</keyword>
<accession>A0ABT5HYM0</accession>
<keyword evidence="17" id="KW-1185">Reference proteome</keyword>
<reference evidence="16 17" key="1">
    <citation type="submission" date="2023-01" db="EMBL/GenBank/DDBJ databases">
        <title>Novel species of the genus Asticcacaulis isolated from rivers.</title>
        <authorList>
            <person name="Lu H."/>
        </authorList>
    </citation>
    <scope>NUCLEOTIDE SEQUENCE [LARGE SCALE GENOMIC DNA]</scope>
    <source>
        <strain evidence="16 17">BYS171W</strain>
    </source>
</reference>
<evidence type="ECO:0000313" key="17">
    <source>
        <dbReference type="Proteomes" id="UP001214854"/>
    </source>
</evidence>
<evidence type="ECO:0000256" key="4">
    <source>
        <dbReference type="ARBA" id="ARBA00022496"/>
    </source>
</evidence>
<keyword evidence="6" id="KW-0408">Iron</keyword>
<evidence type="ECO:0000259" key="15">
    <source>
        <dbReference type="Pfam" id="PF07715"/>
    </source>
</evidence>
<dbReference type="Gene3D" id="2.40.170.20">
    <property type="entry name" value="TonB-dependent receptor, beta-barrel domain"/>
    <property type="match status" value="1"/>
</dbReference>
<dbReference type="PANTHER" id="PTHR32552">
    <property type="entry name" value="FERRICHROME IRON RECEPTOR-RELATED"/>
    <property type="match status" value="1"/>
</dbReference>
<dbReference type="InterPro" id="IPR039426">
    <property type="entry name" value="TonB-dep_rcpt-like"/>
</dbReference>
<keyword evidence="4" id="KW-0410">Iron transport</keyword>
<protein>
    <submittedName>
        <fullName evidence="16">TonB-dependent receptor</fullName>
    </submittedName>
</protein>
<comment type="similarity">
    <text evidence="11 12">Belongs to the TonB-dependent receptor family.</text>
</comment>